<dbReference type="Pfam" id="PF00989">
    <property type="entry name" value="PAS"/>
    <property type="match status" value="1"/>
</dbReference>
<keyword evidence="7 14" id="KW-0812">Transmembrane</keyword>
<dbReference type="Pfam" id="PF02518">
    <property type="entry name" value="HATPase_c"/>
    <property type="match status" value="1"/>
</dbReference>
<keyword evidence="10" id="KW-0067">ATP-binding</keyword>
<feature type="domain" description="Histidine kinase" evidence="15">
    <location>
        <begin position="427"/>
        <end position="531"/>
    </location>
</feature>
<dbReference type="SUPFAM" id="SSF55785">
    <property type="entry name" value="PYP-like sensor domain (PAS domain)"/>
    <property type="match status" value="1"/>
</dbReference>
<reference evidence="16 17" key="1">
    <citation type="submission" date="2023-07" db="EMBL/GenBank/DDBJ databases">
        <title>The novel representative of Negativicutes class, Anaeroselena agilis gen. nov. sp. nov.</title>
        <authorList>
            <person name="Prokofeva M.I."/>
            <person name="Elcheninov A.G."/>
            <person name="Klyukina A."/>
            <person name="Kublanov I.V."/>
            <person name="Frolov E.N."/>
            <person name="Podosokorskaya O.A."/>
        </authorList>
    </citation>
    <scope>NUCLEOTIDE SEQUENCE [LARGE SCALE GENOMIC DNA]</scope>
    <source>
        <strain evidence="16 17">4137-cl</strain>
    </source>
</reference>
<dbReference type="InterPro" id="IPR000014">
    <property type="entry name" value="PAS"/>
</dbReference>
<keyword evidence="6 16" id="KW-0808">Transferase</keyword>
<gene>
    <name evidence="16" type="primary">dcuS</name>
    <name evidence="16" type="ORF">Q4T40_04875</name>
</gene>
<keyword evidence="9 16" id="KW-0418">Kinase</keyword>
<dbReference type="SUPFAM" id="SSF55890">
    <property type="entry name" value="Sporulation response regulatory protein Spo0B"/>
    <property type="match status" value="1"/>
</dbReference>
<feature type="transmembrane region" description="Helical" evidence="14">
    <location>
        <begin position="14"/>
        <end position="33"/>
    </location>
</feature>
<evidence type="ECO:0000256" key="2">
    <source>
        <dbReference type="ARBA" id="ARBA00004651"/>
    </source>
</evidence>
<dbReference type="PANTHER" id="PTHR43547">
    <property type="entry name" value="TWO-COMPONENT HISTIDINE KINASE"/>
    <property type="match status" value="1"/>
</dbReference>
<evidence type="ECO:0000256" key="4">
    <source>
        <dbReference type="ARBA" id="ARBA00022475"/>
    </source>
</evidence>
<dbReference type="PROSITE" id="PS50109">
    <property type="entry name" value="HIS_KIN"/>
    <property type="match status" value="1"/>
</dbReference>
<evidence type="ECO:0000256" key="13">
    <source>
        <dbReference type="ARBA" id="ARBA00023136"/>
    </source>
</evidence>
<dbReference type="SUPFAM" id="SSF55874">
    <property type="entry name" value="ATPase domain of HSP90 chaperone/DNA topoisomerase II/histidine kinase"/>
    <property type="match status" value="1"/>
</dbReference>
<dbReference type="GO" id="GO:0004673">
    <property type="term" value="F:protein histidine kinase activity"/>
    <property type="evidence" value="ECO:0007669"/>
    <property type="project" value="UniProtKB-EC"/>
</dbReference>
<evidence type="ECO:0000256" key="5">
    <source>
        <dbReference type="ARBA" id="ARBA00022553"/>
    </source>
</evidence>
<comment type="caution">
    <text evidence="16">The sequence shown here is derived from an EMBL/GenBank/DDBJ whole genome shotgun (WGS) entry which is preliminary data.</text>
</comment>
<keyword evidence="13 14" id="KW-0472">Membrane</keyword>
<dbReference type="InterPro" id="IPR039506">
    <property type="entry name" value="SPOB_a"/>
</dbReference>
<evidence type="ECO:0000256" key="7">
    <source>
        <dbReference type="ARBA" id="ARBA00022692"/>
    </source>
</evidence>
<dbReference type="InterPro" id="IPR033463">
    <property type="entry name" value="sCache_3"/>
</dbReference>
<evidence type="ECO:0000256" key="1">
    <source>
        <dbReference type="ARBA" id="ARBA00000085"/>
    </source>
</evidence>
<sequence>MRTGKPYLNLQTKIAILVCGVVALALLVTNILITRHIAATVEAGIGENAADIARIMARSPLVIASLEGGPGTPDIRAFAKRIRKATNVEFIVVMDMNGIRKTHPNPTIIGQHFVGGDEVAVLKEGREYTSVAKGTLGLSLRAFTPVFAADGRQIGAVAVGILLHDIEREIDRARSIIYLAVGVGLLVGVIGALALAANIKKTMFGLEPFAIARLVEERNATLQSVREGIIAVDKEARITVVNDEAKRILSKAGLDVDLIGRKVTERIANTRLQEVLESGRVELDQVQNINGVEILTNRMPIKVDGQVVGAIATFRDKTEIRLLAEQLTGIRAYAEALRAQTHEFMNKLHVILGMVKMECYDQLAAYINSIAQARRTETGFVTAQIRDPVLAGFLLGKLSRARELGAELVLEPSSCLPAPADPETVHELITIIGNLVDNALDAVANANRKRVALQIAYEGGELTIAVTDSGPGIDPGVSDAVFAKGFSTKADDRGLGLYLVKCSLDRLGGRVSLAAGDDGGARFTITIPYHPVEGTV</sequence>
<dbReference type="SUPFAM" id="SSF103190">
    <property type="entry name" value="Sensory domain-like"/>
    <property type="match status" value="1"/>
</dbReference>
<keyword evidence="5" id="KW-0597">Phosphoprotein</keyword>
<name>A0ABU3NWM8_9FIRM</name>
<dbReference type="Gene3D" id="3.30.450.20">
    <property type="entry name" value="PAS domain"/>
    <property type="match status" value="2"/>
</dbReference>
<keyword evidence="11 14" id="KW-1133">Transmembrane helix</keyword>
<evidence type="ECO:0000256" key="6">
    <source>
        <dbReference type="ARBA" id="ARBA00022679"/>
    </source>
</evidence>
<dbReference type="InterPro" id="IPR029151">
    <property type="entry name" value="Sensor-like_sf"/>
</dbReference>
<dbReference type="InterPro" id="IPR003594">
    <property type="entry name" value="HATPase_dom"/>
</dbReference>
<evidence type="ECO:0000256" key="10">
    <source>
        <dbReference type="ARBA" id="ARBA00022840"/>
    </source>
</evidence>
<keyword evidence="8" id="KW-0547">Nucleotide-binding</keyword>
<dbReference type="EC" id="2.7.13.3" evidence="3"/>
<dbReference type="SMART" id="SM00387">
    <property type="entry name" value="HATPase_c"/>
    <property type="match status" value="1"/>
</dbReference>
<dbReference type="NCBIfam" id="NF008298">
    <property type="entry name" value="PRK11086.1"/>
    <property type="match status" value="1"/>
</dbReference>
<dbReference type="Gene3D" id="3.30.565.10">
    <property type="entry name" value="Histidine kinase-like ATPase, C-terminal domain"/>
    <property type="match status" value="1"/>
</dbReference>
<dbReference type="PANTHER" id="PTHR43547:SF10">
    <property type="entry name" value="SENSOR HISTIDINE KINASE DCUS"/>
    <property type="match status" value="1"/>
</dbReference>
<dbReference type="InterPro" id="IPR016120">
    <property type="entry name" value="Sig_transdc_His_kin_SpoOB"/>
</dbReference>
<dbReference type="Pfam" id="PF17203">
    <property type="entry name" value="sCache_3_2"/>
    <property type="match status" value="1"/>
</dbReference>
<dbReference type="InterPro" id="IPR004358">
    <property type="entry name" value="Sig_transdc_His_kin-like_C"/>
</dbReference>
<comment type="catalytic activity">
    <reaction evidence="1">
        <text>ATP + protein L-histidine = ADP + protein N-phospho-L-histidine.</text>
        <dbReference type="EC" id="2.7.13.3"/>
    </reaction>
</comment>
<dbReference type="Pfam" id="PF14689">
    <property type="entry name" value="SPOB_a"/>
    <property type="match status" value="1"/>
</dbReference>
<evidence type="ECO:0000256" key="9">
    <source>
        <dbReference type="ARBA" id="ARBA00022777"/>
    </source>
</evidence>
<dbReference type="InterPro" id="IPR005467">
    <property type="entry name" value="His_kinase_dom"/>
</dbReference>
<dbReference type="InterPro" id="IPR013767">
    <property type="entry name" value="PAS_fold"/>
</dbReference>
<evidence type="ECO:0000256" key="12">
    <source>
        <dbReference type="ARBA" id="ARBA00023012"/>
    </source>
</evidence>
<evidence type="ECO:0000256" key="11">
    <source>
        <dbReference type="ARBA" id="ARBA00022989"/>
    </source>
</evidence>
<comment type="subcellular location">
    <subcellularLocation>
        <location evidence="2">Cell membrane</location>
        <topology evidence="2">Multi-pass membrane protein</topology>
    </subcellularLocation>
</comment>
<evidence type="ECO:0000259" key="15">
    <source>
        <dbReference type="PROSITE" id="PS50109"/>
    </source>
</evidence>
<dbReference type="Proteomes" id="UP001254848">
    <property type="component" value="Unassembled WGS sequence"/>
</dbReference>
<evidence type="ECO:0000256" key="3">
    <source>
        <dbReference type="ARBA" id="ARBA00012438"/>
    </source>
</evidence>
<dbReference type="CDD" id="cd00130">
    <property type="entry name" value="PAS"/>
    <property type="match status" value="1"/>
</dbReference>
<accession>A0ABU3NWM8</accession>
<protein>
    <recommendedName>
        <fullName evidence="3">histidine kinase</fullName>
        <ecNumber evidence="3">2.7.13.3</ecNumber>
    </recommendedName>
</protein>
<keyword evidence="12" id="KW-0902">Two-component regulatory system</keyword>
<keyword evidence="4" id="KW-1003">Cell membrane</keyword>
<keyword evidence="17" id="KW-1185">Reference proteome</keyword>
<dbReference type="InterPro" id="IPR036890">
    <property type="entry name" value="HATPase_C_sf"/>
</dbReference>
<dbReference type="PRINTS" id="PR00344">
    <property type="entry name" value="BCTRLSENSOR"/>
</dbReference>
<evidence type="ECO:0000256" key="8">
    <source>
        <dbReference type="ARBA" id="ARBA00022741"/>
    </source>
</evidence>
<dbReference type="EMBL" id="JAUOZS010000001">
    <property type="protein sequence ID" value="MDT8900572.1"/>
    <property type="molecule type" value="Genomic_DNA"/>
</dbReference>
<dbReference type="RefSeq" id="WP_413779110.1">
    <property type="nucleotide sequence ID" value="NZ_JAUOZS010000001.1"/>
</dbReference>
<evidence type="ECO:0000313" key="17">
    <source>
        <dbReference type="Proteomes" id="UP001254848"/>
    </source>
</evidence>
<organism evidence="16 17">
    <name type="scientific">Anaeroselena agilis</name>
    <dbReference type="NCBI Taxonomy" id="3063788"/>
    <lineage>
        <taxon>Bacteria</taxon>
        <taxon>Bacillati</taxon>
        <taxon>Bacillota</taxon>
        <taxon>Negativicutes</taxon>
        <taxon>Acetonemataceae</taxon>
        <taxon>Anaeroselena</taxon>
    </lineage>
</organism>
<feature type="transmembrane region" description="Helical" evidence="14">
    <location>
        <begin position="176"/>
        <end position="197"/>
    </location>
</feature>
<evidence type="ECO:0000256" key="14">
    <source>
        <dbReference type="SAM" id="Phobius"/>
    </source>
</evidence>
<proteinExistence type="predicted"/>
<dbReference type="SMART" id="SM00091">
    <property type="entry name" value="PAS"/>
    <property type="match status" value="1"/>
</dbReference>
<evidence type="ECO:0000313" key="16">
    <source>
        <dbReference type="EMBL" id="MDT8900572.1"/>
    </source>
</evidence>
<dbReference type="InterPro" id="IPR035965">
    <property type="entry name" value="PAS-like_dom_sf"/>
</dbReference>
<dbReference type="Gene3D" id="1.10.287.130">
    <property type="match status" value="1"/>
</dbReference>